<dbReference type="PROSITE" id="PS50850">
    <property type="entry name" value="MFS"/>
    <property type="match status" value="1"/>
</dbReference>
<keyword evidence="2 5" id="KW-0812">Transmembrane</keyword>
<keyword evidence="4 5" id="KW-0472">Membrane</keyword>
<feature type="transmembrane region" description="Helical" evidence="5">
    <location>
        <begin position="91"/>
        <end position="108"/>
    </location>
</feature>
<proteinExistence type="predicted"/>
<evidence type="ECO:0000259" key="6">
    <source>
        <dbReference type="PROSITE" id="PS50850"/>
    </source>
</evidence>
<keyword evidence="3 5" id="KW-1133">Transmembrane helix</keyword>
<evidence type="ECO:0000313" key="8">
    <source>
        <dbReference type="Proteomes" id="UP000294555"/>
    </source>
</evidence>
<evidence type="ECO:0000313" key="7">
    <source>
        <dbReference type="EMBL" id="TCL02115.1"/>
    </source>
</evidence>
<feature type="transmembrane region" description="Helical" evidence="5">
    <location>
        <begin position="174"/>
        <end position="199"/>
    </location>
</feature>
<dbReference type="SUPFAM" id="SSF103473">
    <property type="entry name" value="MFS general substrate transporter"/>
    <property type="match status" value="1"/>
</dbReference>
<evidence type="ECO:0000256" key="3">
    <source>
        <dbReference type="ARBA" id="ARBA00022989"/>
    </source>
</evidence>
<dbReference type="Pfam" id="PF07690">
    <property type="entry name" value="MFS_1"/>
    <property type="match status" value="1"/>
</dbReference>
<feature type="transmembrane region" description="Helical" evidence="5">
    <location>
        <begin position="353"/>
        <end position="373"/>
    </location>
</feature>
<accession>A0A4R1N4L9</accession>
<evidence type="ECO:0000256" key="4">
    <source>
        <dbReference type="ARBA" id="ARBA00023136"/>
    </source>
</evidence>
<dbReference type="PANTHER" id="PTHR23508">
    <property type="entry name" value="CARBOXYLIC ACID TRANSPORTER PROTEIN HOMOLOG"/>
    <property type="match status" value="1"/>
</dbReference>
<evidence type="ECO:0000256" key="2">
    <source>
        <dbReference type="ARBA" id="ARBA00022692"/>
    </source>
</evidence>
<sequence>MKISNASELRQFLESQPLLRFHIYLTLICLLILTLDGFDMTIMGFVASSIMDEWKVNHEVMGIVMSSGLIGLACGALIGGTVADRFGRKKVIFCAVLFFGLLSILSAYSPNVDILIILRFFTGLGLGAAQPNIATLIAEYAPVKYKSTMICVIYCGITLGSALVGLIAKIVVPIFGWQGVFITGGILPIVSLILIIFFLPESIQYLLEKNKKRDYVQSIVNKLTKNHSENIELIHFKENITHVNLSLQKFTLIEILKRPYLYCTLSLWLGLFMNLMCVNFLSNWMPVLIRESGFTLSDAALIGAIAQIGGTLGNISIGWLMDKQGYHRTMYFGLLGAVVFSLLLTQFHYNLMIIGFLAFFLGVTVNSVNTGWTSLSSSYYPTLIRATGTSTMTAIGRTGAIFGAYIGGLILATGIQAISMFYFLAIPLFMCSLAVLINKKMIGINTSSANVEKDYQI</sequence>
<dbReference type="PANTHER" id="PTHR23508:SF10">
    <property type="entry name" value="CARBOXYLIC ACID TRANSPORTER PROTEIN HOMOLOG"/>
    <property type="match status" value="1"/>
</dbReference>
<feature type="transmembrane region" description="Helical" evidence="5">
    <location>
        <begin position="21"/>
        <end position="48"/>
    </location>
</feature>
<feature type="transmembrane region" description="Helical" evidence="5">
    <location>
        <begin position="149"/>
        <end position="168"/>
    </location>
</feature>
<feature type="transmembrane region" description="Helical" evidence="5">
    <location>
        <begin position="418"/>
        <end position="437"/>
    </location>
</feature>
<comment type="caution">
    <text evidence="7">The sequence shown here is derived from an EMBL/GenBank/DDBJ whole genome shotgun (WGS) entry which is preliminary data.</text>
</comment>
<feature type="domain" description="Major facilitator superfamily (MFS) profile" evidence="6">
    <location>
        <begin position="25"/>
        <end position="443"/>
    </location>
</feature>
<dbReference type="Gene3D" id="1.20.1250.20">
    <property type="entry name" value="MFS general substrate transporter like domains"/>
    <property type="match status" value="1"/>
</dbReference>
<protein>
    <submittedName>
        <fullName evidence="7">AAHS family 4-hydroxybenzoate transporter-like MFS transporter</fullName>
    </submittedName>
</protein>
<dbReference type="AlphaFoldDB" id="A0A4R1N4L9"/>
<dbReference type="Proteomes" id="UP000294555">
    <property type="component" value="Unassembled WGS sequence"/>
</dbReference>
<dbReference type="RefSeq" id="WP_132921090.1">
    <property type="nucleotide sequence ID" value="NZ_SJOI01000001.1"/>
</dbReference>
<feature type="transmembrane region" description="Helical" evidence="5">
    <location>
        <begin position="259"/>
        <end position="281"/>
    </location>
</feature>
<feature type="transmembrane region" description="Helical" evidence="5">
    <location>
        <begin position="301"/>
        <end position="321"/>
    </location>
</feature>
<dbReference type="InterPro" id="IPR005829">
    <property type="entry name" value="Sugar_transporter_CS"/>
</dbReference>
<feature type="transmembrane region" description="Helical" evidence="5">
    <location>
        <begin position="394"/>
        <end position="412"/>
    </location>
</feature>
<evidence type="ECO:0000256" key="1">
    <source>
        <dbReference type="ARBA" id="ARBA00004127"/>
    </source>
</evidence>
<feature type="transmembrane region" description="Helical" evidence="5">
    <location>
        <begin position="114"/>
        <end position="137"/>
    </location>
</feature>
<organism evidence="7 8">
    <name type="scientific">Sodalis ligni</name>
    <dbReference type="NCBI Taxonomy" id="2697027"/>
    <lineage>
        <taxon>Bacteria</taxon>
        <taxon>Pseudomonadati</taxon>
        <taxon>Pseudomonadota</taxon>
        <taxon>Gammaproteobacteria</taxon>
        <taxon>Enterobacterales</taxon>
        <taxon>Bruguierivoracaceae</taxon>
        <taxon>Sodalis</taxon>
    </lineage>
</organism>
<dbReference type="GO" id="GO:0046943">
    <property type="term" value="F:carboxylic acid transmembrane transporter activity"/>
    <property type="evidence" value="ECO:0007669"/>
    <property type="project" value="TreeGrafter"/>
</dbReference>
<feature type="transmembrane region" description="Helical" evidence="5">
    <location>
        <begin position="60"/>
        <end position="79"/>
    </location>
</feature>
<dbReference type="PROSITE" id="PS00216">
    <property type="entry name" value="SUGAR_TRANSPORT_1"/>
    <property type="match status" value="1"/>
</dbReference>
<dbReference type="InterPro" id="IPR036259">
    <property type="entry name" value="MFS_trans_sf"/>
</dbReference>
<feature type="transmembrane region" description="Helical" evidence="5">
    <location>
        <begin position="330"/>
        <end position="347"/>
    </location>
</feature>
<dbReference type="CDD" id="cd17365">
    <property type="entry name" value="MFS_PcaK_like"/>
    <property type="match status" value="1"/>
</dbReference>
<reference evidence="7 8" key="1">
    <citation type="submission" date="2019-02" db="EMBL/GenBank/DDBJ databases">
        <title>Investigation of anaerobic lignin degradation for improved lignocellulosic biofuels.</title>
        <authorList>
            <person name="Deangelis K."/>
        </authorList>
    </citation>
    <scope>NUCLEOTIDE SEQUENCE [LARGE SCALE GENOMIC DNA]</scope>
    <source>
        <strain evidence="7 8">159R</strain>
    </source>
</reference>
<dbReference type="PROSITE" id="PS00217">
    <property type="entry name" value="SUGAR_TRANSPORT_2"/>
    <property type="match status" value="1"/>
</dbReference>
<dbReference type="GO" id="GO:0005886">
    <property type="term" value="C:plasma membrane"/>
    <property type="evidence" value="ECO:0007669"/>
    <property type="project" value="UniProtKB-SubCell"/>
</dbReference>
<keyword evidence="8" id="KW-1185">Reference proteome</keyword>
<dbReference type="InterPro" id="IPR011701">
    <property type="entry name" value="MFS"/>
</dbReference>
<dbReference type="OrthoDB" id="7066727at2"/>
<evidence type="ECO:0000256" key="5">
    <source>
        <dbReference type="SAM" id="Phobius"/>
    </source>
</evidence>
<comment type="subcellular location">
    <subcellularLocation>
        <location evidence="1">Endomembrane system</location>
        <topology evidence="1">Multi-pass membrane protein</topology>
    </subcellularLocation>
</comment>
<dbReference type="EMBL" id="SJOI01000001">
    <property type="protein sequence ID" value="TCL02115.1"/>
    <property type="molecule type" value="Genomic_DNA"/>
</dbReference>
<name>A0A4R1N4L9_9GAMM</name>
<gene>
    <name evidence="7" type="ORF">EZJ58_0108</name>
</gene>
<dbReference type="InterPro" id="IPR020846">
    <property type="entry name" value="MFS_dom"/>
</dbReference>